<dbReference type="Proteomes" id="UP000438106">
    <property type="component" value="Unassembled WGS sequence"/>
</dbReference>
<evidence type="ECO:0000256" key="1">
    <source>
        <dbReference type="RuleBase" id="RU004003"/>
    </source>
</evidence>
<dbReference type="Pfam" id="PF00263">
    <property type="entry name" value="Secretin"/>
    <property type="match status" value="1"/>
</dbReference>
<comment type="caution">
    <text evidence="5">The sequence shown here is derived from an EMBL/GenBank/DDBJ whole genome shotgun (WGS) entry which is preliminary data.</text>
</comment>
<dbReference type="GO" id="GO:0009306">
    <property type="term" value="P:protein secretion"/>
    <property type="evidence" value="ECO:0007669"/>
    <property type="project" value="InterPro"/>
</dbReference>
<dbReference type="PANTHER" id="PTHR30332:SF17">
    <property type="entry name" value="TYPE IV PILIATION SYSTEM PROTEIN DR_0774-RELATED"/>
    <property type="match status" value="1"/>
</dbReference>
<evidence type="ECO:0000313" key="5">
    <source>
        <dbReference type="EMBL" id="MVT00769.1"/>
    </source>
</evidence>
<dbReference type="InterPro" id="IPR001775">
    <property type="entry name" value="GspD/PilQ"/>
</dbReference>
<organism evidence="5 6">
    <name type="scientific">Devosia marina</name>
    <dbReference type="NCBI Taxonomy" id="2683198"/>
    <lineage>
        <taxon>Bacteria</taxon>
        <taxon>Pseudomonadati</taxon>
        <taxon>Pseudomonadota</taxon>
        <taxon>Alphaproteobacteria</taxon>
        <taxon>Hyphomicrobiales</taxon>
        <taxon>Devosiaceae</taxon>
        <taxon>Devosia</taxon>
    </lineage>
</organism>
<feature type="region of interest" description="Disordered" evidence="2">
    <location>
        <begin position="24"/>
        <end position="52"/>
    </location>
</feature>
<protein>
    <recommendedName>
        <fullName evidence="7">Pilus assembly protein CpaC</fullName>
    </recommendedName>
</protein>
<dbReference type="EMBL" id="WQRF01000010">
    <property type="protein sequence ID" value="MVT00769.1"/>
    <property type="molecule type" value="Genomic_DNA"/>
</dbReference>
<dbReference type="PRINTS" id="PR00811">
    <property type="entry name" value="BCTERIALGSPD"/>
</dbReference>
<dbReference type="Pfam" id="PF13629">
    <property type="entry name" value="T2SS-T3SS_pil_N"/>
    <property type="match status" value="1"/>
</dbReference>
<reference evidence="5 6" key="1">
    <citation type="submission" date="2019-12" db="EMBL/GenBank/DDBJ databases">
        <title>Devosia maris sp. nov., isolated from the deep seawater.</title>
        <authorList>
            <person name="Liu Y."/>
        </authorList>
    </citation>
    <scope>NUCLEOTIDE SEQUENCE [LARGE SCALE GENOMIC DNA]</scope>
    <source>
        <strain evidence="5 6">L53-10-65</strain>
    </source>
</reference>
<evidence type="ECO:0000256" key="2">
    <source>
        <dbReference type="SAM" id="MobiDB-lite"/>
    </source>
</evidence>
<evidence type="ECO:0000259" key="3">
    <source>
        <dbReference type="Pfam" id="PF00263"/>
    </source>
</evidence>
<sequence>MAGNGACSPAVPCPLTPMITAPPKSTICPATIRPRRRPRRPRSCRNRGETMMDKPINSTLRRVSRGAATLGLAALLGATAAVTPAMAQATPAQVTIAASAYGAVRSLDVELNKSVIVDLPAGVAEVIVSQPDVAAAIMRTRTRGIIQGVTGGNTNVFFLDDQGRTIQVLDLRVIEEPSQVGNALEDALRRVIPGSHISVESVTLGDETNRVVLTGTVRSAEDKDRAMAVAVQFAGAAENVASIIDVAGAQQVMLQVTVSEVKRDIAKQFGINFGALLNVGTLNLFEFTNRLLTDSFPTDGLNVGYNDGNGNSVAAAVRALEGRGALRVLAQPTLTAISGQEAKFLAGGELPYYTYDDEENTRTVIFKPYGVELSFVPTVKSNGTIGLKVDTSVSEPQADFSITKRQAATSVELPSGTTLAIGGLLQESASQDIRQFPLLGDIPILGALFRSRDYQTQQTELVILVTPYLVSPSPANSIPVPTDRTVMASDAEGIFLGRLETIYGVGATGEFRGAFSGNVGFVLD</sequence>
<dbReference type="InterPro" id="IPR032789">
    <property type="entry name" value="T2SS-T3SS_pil_N"/>
</dbReference>
<feature type="domain" description="Type II/III secretion system secretin-like" evidence="3">
    <location>
        <begin position="319"/>
        <end position="470"/>
    </location>
</feature>
<dbReference type="InterPro" id="IPR004846">
    <property type="entry name" value="T2SS/T3SS_dom"/>
</dbReference>
<proteinExistence type="inferred from homology"/>
<accession>A0A7X3FUA2</accession>
<keyword evidence="6" id="KW-1185">Reference proteome</keyword>
<dbReference type="GO" id="GO:0015627">
    <property type="term" value="C:type II protein secretion system complex"/>
    <property type="evidence" value="ECO:0007669"/>
    <property type="project" value="TreeGrafter"/>
</dbReference>
<comment type="similarity">
    <text evidence="1">Belongs to the bacterial secretin family.</text>
</comment>
<gene>
    <name evidence="5" type="ORF">GO014_17225</name>
</gene>
<feature type="compositionally biased region" description="Basic residues" evidence="2">
    <location>
        <begin position="33"/>
        <end position="45"/>
    </location>
</feature>
<evidence type="ECO:0008006" key="7">
    <source>
        <dbReference type="Google" id="ProtNLM"/>
    </source>
</evidence>
<name>A0A7X3FUA2_9HYPH</name>
<evidence type="ECO:0000313" key="6">
    <source>
        <dbReference type="Proteomes" id="UP000438106"/>
    </source>
</evidence>
<dbReference type="InterPro" id="IPR050810">
    <property type="entry name" value="Bact_Secretion_Sys_Channel"/>
</dbReference>
<evidence type="ECO:0000259" key="4">
    <source>
        <dbReference type="Pfam" id="PF13629"/>
    </source>
</evidence>
<dbReference type="PANTHER" id="PTHR30332">
    <property type="entry name" value="PROBABLE GENERAL SECRETION PATHWAY PROTEIN D"/>
    <property type="match status" value="1"/>
</dbReference>
<feature type="domain" description="Pilus formation protein N-terminal" evidence="4">
    <location>
        <begin position="105"/>
        <end position="173"/>
    </location>
</feature>
<dbReference type="AlphaFoldDB" id="A0A7X3FUA2"/>